<feature type="region of interest" description="Disordered" evidence="1">
    <location>
        <begin position="1"/>
        <end position="27"/>
    </location>
</feature>
<gene>
    <name evidence="2" type="ORF">BJ508DRAFT_379575</name>
</gene>
<dbReference type="Proteomes" id="UP000275078">
    <property type="component" value="Unassembled WGS sequence"/>
</dbReference>
<feature type="region of interest" description="Disordered" evidence="1">
    <location>
        <begin position="653"/>
        <end position="693"/>
    </location>
</feature>
<feature type="compositionally biased region" description="Basic and acidic residues" evidence="1">
    <location>
        <begin position="1"/>
        <end position="13"/>
    </location>
</feature>
<feature type="compositionally biased region" description="Low complexity" evidence="1">
    <location>
        <begin position="571"/>
        <end position="581"/>
    </location>
</feature>
<feature type="region of interest" description="Disordered" evidence="1">
    <location>
        <begin position="503"/>
        <end position="632"/>
    </location>
</feature>
<protein>
    <submittedName>
        <fullName evidence="2">Uncharacterized protein</fullName>
    </submittedName>
</protein>
<organism evidence="2 3">
    <name type="scientific">Ascobolus immersus RN42</name>
    <dbReference type="NCBI Taxonomy" id="1160509"/>
    <lineage>
        <taxon>Eukaryota</taxon>
        <taxon>Fungi</taxon>
        <taxon>Dikarya</taxon>
        <taxon>Ascomycota</taxon>
        <taxon>Pezizomycotina</taxon>
        <taxon>Pezizomycetes</taxon>
        <taxon>Pezizales</taxon>
        <taxon>Ascobolaceae</taxon>
        <taxon>Ascobolus</taxon>
    </lineage>
</organism>
<name>A0A3N4I331_ASCIM</name>
<reference evidence="2 3" key="1">
    <citation type="journal article" date="2018" name="Nat. Ecol. Evol.">
        <title>Pezizomycetes genomes reveal the molecular basis of ectomycorrhizal truffle lifestyle.</title>
        <authorList>
            <person name="Murat C."/>
            <person name="Payen T."/>
            <person name="Noel B."/>
            <person name="Kuo A."/>
            <person name="Morin E."/>
            <person name="Chen J."/>
            <person name="Kohler A."/>
            <person name="Krizsan K."/>
            <person name="Balestrini R."/>
            <person name="Da Silva C."/>
            <person name="Montanini B."/>
            <person name="Hainaut M."/>
            <person name="Levati E."/>
            <person name="Barry K.W."/>
            <person name="Belfiori B."/>
            <person name="Cichocki N."/>
            <person name="Clum A."/>
            <person name="Dockter R.B."/>
            <person name="Fauchery L."/>
            <person name="Guy J."/>
            <person name="Iotti M."/>
            <person name="Le Tacon F."/>
            <person name="Lindquist E.A."/>
            <person name="Lipzen A."/>
            <person name="Malagnac F."/>
            <person name="Mello A."/>
            <person name="Molinier V."/>
            <person name="Miyauchi S."/>
            <person name="Poulain J."/>
            <person name="Riccioni C."/>
            <person name="Rubini A."/>
            <person name="Sitrit Y."/>
            <person name="Splivallo R."/>
            <person name="Traeger S."/>
            <person name="Wang M."/>
            <person name="Zifcakova L."/>
            <person name="Wipf D."/>
            <person name="Zambonelli A."/>
            <person name="Paolocci F."/>
            <person name="Nowrousian M."/>
            <person name="Ottonello S."/>
            <person name="Baldrian P."/>
            <person name="Spatafora J.W."/>
            <person name="Henrissat B."/>
            <person name="Nagy L.G."/>
            <person name="Aury J.M."/>
            <person name="Wincker P."/>
            <person name="Grigoriev I.V."/>
            <person name="Bonfante P."/>
            <person name="Martin F.M."/>
        </authorList>
    </citation>
    <scope>NUCLEOTIDE SEQUENCE [LARGE SCALE GENOMIC DNA]</scope>
    <source>
        <strain evidence="2 3">RN42</strain>
    </source>
</reference>
<feature type="compositionally biased region" description="Polar residues" evidence="1">
    <location>
        <begin position="14"/>
        <end position="23"/>
    </location>
</feature>
<sequence length="693" mass="77520">MAPDIRRPTDTGSKEQQVTTRARPTSRHRKLCSIITNGLHVGRRDLQSFETTKIWNVSISKLQMNGYIIIGEQPTYPHNIISIKRPPDLTVPTSPSYHGIGTIVLWNPTYLTDLFIREHSLQRSSQDHPFTSYQPRNRDEPSSSIIARHAAYSIESNISLAAGEKDLLGLHTFWDTRRDQLCQFQFYASFTPVFTNPIYAYGFVYGKRQYAVFTPEGTEEGGYSVCFRGLSGPMEGAHIKAITGSRLMVFEPFVEKFRKHTIAAWSEHRLNWKEENGYDGCISNINLLEVALEALRTTSRSPATVPGSQERGYETPAAAKAYVCFSPGYLDRKSSSFEEWMDHRNNIDLTLGFVVPKAKEYHFFQFRVILPKRTVRVLRMLKIGNFSRAYYEHSAEALFLYYAKRCRLIPGDSKSVRHVCTQNCVDKGLQKEELRAFVDYNVAESVSSLLLPKNGVRLLATDQRQFRESRFCYDQATGALEEDDEYVSTDICTDVSFGSMLSSDDAPTDVKDDDGDILMNSQRDGDFGRSSRTGLYQRKRSNEPSSWTASAGFGSFTASFGSTEPDEDMADSSQAFDSQASTVKPSQSQSQEEEDPYLAVALEGLVEGKEYEPESDSKKRKIPLSQGMPLSMRGTKAAEGGLFGTVDLLPTCGEGVGSQGSTGKRGGSDTSNGPIKRARLLKNDGCWDMSDSE</sequence>
<feature type="compositionally biased region" description="Basic and acidic residues" evidence="1">
    <location>
        <begin position="606"/>
        <end position="617"/>
    </location>
</feature>
<keyword evidence="3" id="KW-1185">Reference proteome</keyword>
<dbReference type="OrthoDB" id="5372022at2759"/>
<evidence type="ECO:0000313" key="3">
    <source>
        <dbReference type="Proteomes" id="UP000275078"/>
    </source>
</evidence>
<evidence type="ECO:0000256" key="1">
    <source>
        <dbReference type="SAM" id="MobiDB-lite"/>
    </source>
</evidence>
<feature type="compositionally biased region" description="Gly residues" evidence="1">
    <location>
        <begin position="654"/>
        <end position="665"/>
    </location>
</feature>
<dbReference type="EMBL" id="ML119748">
    <property type="protein sequence ID" value="RPA76264.1"/>
    <property type="molecule type" value="Genomic_DNA"/>
</dbReference>
<dbReference type="AlphaFoldDB" id="A0A3N4I331"/>
<proteinExistence type="predicted"/>
<evidence type="ECO:0000313" key="2">
    <source>
        <dbReference type="EMBL" id="RPA76264.1"/>
    </source>
</evidence>
<accession>A0A3N4I331</accession>